<dbReference type="GO" id="GO:0016757">
    <property type="term" value="F:glycosyltransferase activity"/>
    <property type="evidence" value="ECO:0007669"/>
    <property type="project" value="UniProtKB-KW"/>
</dbReference>
<dbReference type="GO" id="GO:0033969">
    <property type="term" value="F:gamma-glutamyl-gamma-aminobutyrate hydrolase activity"/>
    <property type="evidence" value="ECO:0007669"/>
    <property type="project" value="TreeGrafter"/>
</dbReference>
<dbReference type="Proteomes" id="UP000334923">
    <property type="component" value="Unassembled WGS sequence"/>
</dbReference>
<dbReference type="InterPro" id="IPR044668">
    <property type="entry name" value="PuuD-like"/>
</dbReference>
<dbReference type="EC" id="2.4.2.-" evidence="1"/>
<evidence type="ECO:0000313" key="2">
    <source>
        <dbReference type="Proteomes" id="UP000334923"/>
    </source>
</evidence>
<dbReference type="InterPro" id="IPR029062">
    <property type="entry name" value="Class_I_gatase-like"/>
</dbReference>
<keyword evidence="1" id="KW-0315">Glutamine amidotransferase</keyword>
<dbReference type="PROSITE" id="PS51273">
    <property type="entry name" value="GATASE_TYPE_1"/>
    <property type="match status" value="1"/>
</dbReference>
<dbReference type="RefSeq" id="WP_142658894.1">
    <property type="nucleotide sequence ID" value="NZ_CABFVA020000001.1"/>
</dbReference>
<dbReference type="AlphaFoldDB" id="A0A5E6M4L9"/>
<dbReference type="PANTHER" id="PTHR43235:SF1">
    <property type="entry name" value="GLUTAMINE AMIDOTRANSFERASE PB2B2.05-RELATED"/>
    <property type="match status" value="1"/>
</dbReference>
<dbReference type="EMBL" id="CABFVA020000001">
    <property type="protein sequence ID" value="VVM04309.1"/>
    <property type="molecule type" value="Genomic_DNA"/>
</dbReference>
<dbReference type="PANTHER" id="PTHR43235">
    <property type="entry name" value="GLUTAMINE AMIDOTRANSFERASE PB2B2.05-RELATED"/>
    <property type="match status" value="1"/>
</dbReference>
<dbReference type="Pfam" id="PF07722">
    <property type="entry name" value="Peptidase_C26"/>
    <property type="match status" value="1"/>
</dbReference>
<keyword evidence="2" id="KW-1185">Reference proteome</keyword>
<dbReference type="GO" id="GO:0006598">
    <property type="term" value="P:polyamine catabolic process"/>
    <property type="evidence" value="ECO:0007669"/>
    <property type="project" value="TreeGrafter"/>
</dbReference>
<proteinExistence type="predicted"/>
<dbReference type="Gene3D" id="3.40.50.880">
    <property type="match status" value="1"/>
</dbReference>
<protein>
    <submittedName>
        <fullName evidence="1">Glutamine amidotransferase</fullName>
        <ecNumber evidence="1">2.4.2.-</ecNumber>
    </submittedName>
</protein>
<organism evidence="1 2">
    <name type="scientific">Methylacidimicrobium tartarophylax</name>
    <dbReference type="NCBI Taxonomy" id="1041768"/>
    <lineage>
        <taxon>Bacteria</taxon>
        <taxon>Pseudomonadati</taxon>
        <taxon>Verrucomicrobiota</taxon>
        <taxon>Methylacidimicrobium</taxon>
    </lineage>
</organism>
<evidence type="ECO:0000313" key="1">
    <source>
        <dbReference type="EMBL" id="VVM04309.1"/>
    </source>
</evidence>
<gene>
    <name evidence="1" type="ORF">MAMT_00004</name>
</gene>
<dbReference type="OrthoDB" id="9807137at2"/>
<name>A0A5E6M4L9_9BACT</name>
<keyword evidence="1" id="KW-0808">Transferase</keyword>
<dbReference type="SUPFAM" id="SSF52317">
    <property type="entry name" value="Class I glutamine amidotransferase-like"/>
    <property type="match status" value="1"/>
</dbReference>
<reference evidence="1 2" key="1">
    <citation type="submission" date="2019-09" db="EMBL/GenBank/DDBJ databases">
        <authorList>
            <person name="Cremers G."/>
        </authorList>
    </citation>
    <scope>NUCLEOTIDE SEQUENCE [LARGE SCALE GENOMIC DNA]</scope>
    <source>
        <strain evidence="1">4A</strain>
    </source>
</reference>
<keyword evidence="1" id="KW-0328">Glycosyltransferase</keyword>
<sequence length="235" mass="26107">MISPFPHAMKKGLRARLSCAIIASMLAVASWIRAKDEALFARIFEPEGLWLRNARTEEVPPGGWQGLLLTGGTDISAAFLRQEIDAPEKIRSPNSKRDEWEFAALQSALARRLPVLSICRGVQILNVALGGTLHLDIPGHENLEDSHTQPLVYAEGVEILFPLVNSSHHQAIDRLGSGVVPEAWCRLDGIVEQVRVEGYLFVRGVQFHPERDPLRYRPLFAAYFEAVRQAGRANG</sequence>
<dbReference type="GO" id="GO:0005829">
    <property type="term" value="C:cytosol"/>
    <property type="evidence" value="ECO:0007669"/>
    <property type="project" value="TreeGrafter"/>
</dbReference>
<accession>A0A5E6M4L9</accession>
<dbReference type="InterPro" id="IPR011697">
    <property type="entry name" value="Peptidase_C26"/>
</dbReference>